<dbReference type="SMART" id="SM00387">
    <property type="entry name" value="HATPase_c"/>
    <property type="match status" value="1"/>
</dbReference>
<dbReference type="SMART" id="SM00448">
    <property type="entry name" value="REC"/>
    <property type="match status" value="3"/>
</dbReference>
<sequence>MQAQLSSKPKLLIIDDEADNLDLLHRTLYKDYKVFKANNGLEALDLLAKEEDIAVIISDQRMPMMTGTELFSRVAVIYPDTIRILLTAHTDVQDLVEAINSSKVFKFLTKPYKQEELINTIQQAVKTYNLLRMRTSQLETDLKDAEARYRSIFENSVEGIFQTTLNGYYLIANPMLATIYGYESPQQLTQNITNIGHQLYVSPNRRQEFIDLVRAHKTISNFESQIYRRDGTKIWISENVRAIHNEEGELIGFEGTVQDITQRKRAEEEVKLLQTMTMEISVAKDFNTALEIALRKICEFTGWVVGEAWIPSTNGLHLKHSPAWYCSIDGMEEFYRLSQHMVFPTGIGFPGRVWEYKHPEWIWDISQETELGFLRKFVALEAGLNAGLAIPILAETKVVAVIAFFMNTPNDEDQQLVGLISAIATHLGLLMRRKRDEEEIRIVNEELALARDEALEANRTKSAFVANMSHELRTPLNAIIGYSEMLQEDADDLGLEDFRDDLQKIYTAGKHLLSVINDILDMSKIEAGKMEMFVERFDVLSLVNDTVNMIHPLLEKNANTLVLDYDRQVNIMESDVTRLRQSLFNLLSNACKFTQKGTIAIQVQREVDSDRAWINFSVKDSGIGISPSQLERLFHPFTQADSSTTRQFGGTGLGLAISQRLCRMMGGDIFVESELGKGSVFRIRLPEQPNKSVTSPMLIAAPETVKSLPSILVIDDDLVVHQLLERALGKMGLFVYSAFEGKDGVKLAQEIKPSAIILDVMMPSMNGWEVLTALKADPDTASIPVVMLTIMDDRDCGYTLGATDYLIKPINRDRLISTVNKYRSLEIVSNQSNLKGSKILPNSEKPCILVVEDDANVRQMIVRMLEKENCRLLSAKDGYEALEIVSQVSPQLILLDLMMPEMDGFEFINRLRQQRDIPQMPIVVVTAKDLSQEDKLRLGGTVQKILQKGAHSCPQLIDEITLLLDKYGVLK</sequence>
<dbReference type="GO" id="GO:0005886">
    <property type="term" value="C:plasma membrane"/>
    <property type="evidence" value="ECO:0007669"/>
    <property type="project" value="TreeGrafter"/>
</dbReference>
<dbReference type="SUPFAM" id="SSF52172">
    <property type="entry name" value="CheY-like"/>
    <property type="match status" value="3"/>
</dbReference>
<dbReference type="Proteomes" id="UP001333818">
    <property type="component" value="Unassembled WGS sequence"/>
</dbReference>
<dbReference type="Pfam" id="PF00512">
    <property type="entry name" value="HisKA"/>
    <property type="match status" value="1"/>
</dbReference>
<evidence type="ECO:0000259" key="13">
    <source>
        <dbReference type="PROSITE" id="PS50112"/>
    </source>
</evidence>
<dbReference type="InterPro" id="IPR005467">
    <property type="entry name" value="His_kinase_dom"/>
</dbReference>
<dbReference type="Pfam" id="PF13426">
    <property type="entry name" value="PAS_9"/>
    <property type="match status" value="1"/>
</dbReference>
<dbReference type="Gene3D" id="3.30.450.20">
    <property type="entry name" value="PAS domain"/>
    <property type="match status" value="1"/>
</dbReference>
<dbReference type="PROSITE" id="PS50113">
    <property type="entry name" value="PAC"/>
    <property type="match status" value="1"/>
</dbReference>
<dbReference type="Pfam" id="PF13185">
    <property type="entry name" value="GAF_2"/>
    <property type="match status" value="1"/>
</dbReference>
<dbReference type="SUPFAM" id="SSF55781">
    <property type="entry name" value="GAF domain-like"/>
    <property type="match status" value="1"/>
</dbReference>
<evidence type="ECO:0000256" key="7">
    <source>
        <dbReference type="ARBA" id="ARBA00023012"/>
    </source>
</evidence>
<keyword evidence="10" id="KW-0175">Coiled coil</keyword>
<evidence type="ECO:0000256" key="5">
    <source>
        <dbReference type="ARBA" id="ARBA00022679"/>
    </source>
</evidence>
<dbReference type="CDD" id="cd16922">
    <property type="entry name" value="HATPase_EvgS-ArcB-TorS-like"/>
    <property type="match status" value="1"/>
</dbReference>
<dbReference type="InterPro" id="IPR029016">
    <property type="entry name" value="GAF-like_dom_sf"/>
</dbReference>
<dbReference type="Gene3D" id="3.30.565.10">
    <property type="entry name" value="Histidine kinase-like ATPase, C-terminal domain"/>
    <property type="match status" value="1"/>
</dbReference>
<dbReference type="CDD" id="cd00082">
    <property type="entry name" value="HisKA"/>
    <property type="match status" value="1"/>
</dbReference>
<feature type="domain" description="Response regulatory" evidence="12">
    <location>
        <begin position="710"/>
        <end position="823"/>
    </location>
</feature>
<dbReference type="InterPro" id="IPR003018">
    <property type="entry name" value="GAF"/>
</dbReference>
<comment type="caution">
    <text evidence="15">The sequence shown here is derived from an EMBL/GenBank/DDBJ whole genome shotgun (WGS) entry which is preliminary data.</text>
</comment>
<feature type="domain" description="PAS" evidence="13">
    <location>
        <begin position="145"/>
        <end position="222"/>
    </location>
</feature>
<dbReference type="EMBL" id="JAZBJZ010000108">
    <property type="protein sequence ID" value="MEE3719049.1"/>
    <property type="molecule type" value="Genomic_DNA"/>
</dbReference>
<evidence type="ECO:0000259" key="12">
    <source>
        <dbReference type="PROSITE" id="PS50110"/>
    </source>
</evidence>
<dbReference type="GO" id="GO:0000155">
    <property type="term" value="F:phosphorelay sensor kinase activity"/>
    <property type="evidence" value="ECO:0007669"/>
    <property type="project" value="InterPro"/>
</dbReference>
<dbReference type="SUPFAM" id="SSF55874">
    <property type="entry name" value="ATPase domain of HSP90 chaperone/DNA topoisomerase II/histidine kinase"/>
    <property type="match status" value="1"/>
</dbReference>
<proteinExistence type="inferred from homology"/>
<dbReference type="PROSITE" id="PS50110">
    <property type="entry name" value="RESPONSE_REGULATORY"/>
    <property type="match status" value="3"/>
</dbReference>
<feature type="modified residue" description="4-aspartylphosphate" evidence="9">
    <location>
        <position position="759"/>
    </location>
</feature>
<dbReference type="PANTHER" id="PTHR43047:SF72">
    <property type="entry name" value="OSMOSENSING HISTIDINE PROTEIN KINASE SLN1"/>
    <property type="match status" value="1"/>
</dbReference>
<dbReference type="RefSeq" id="WP_330485485.1">
    <property type="nucleotide sequence ID" value="NZ_JAZBJZ010000108.1"/>
</dbReference>
<dbReference type="GO" id="GO:0009927">
    <property type="term" value="F:histidine phosphotransfer kinase activity"/>
    <property type="evidence" value="ECO:0007669"/>
    <property type="project" value="TreeGrafter"/>
</dbReference>
<feature type="modified residue" description="4-aspartylphosphate" evidence="9">
    <location>
        <position position="896"/>
    </location>
</feature>
<protein>
    <recommendedName>
        <fullName evidence="8">Circadian input-output histidine kinase CikA</fullName>
        <ecNumber evidence="3">2.7.13.3</ecNumber>
    </recommendedName>
</protein>
<dbReference type="InterPro" id="IPR000014">
    <property type="entry name" value="PAS"/>
</dbReference>
<dbReference type="CDD" id="cd17574">
    <property type="entry name" value="REC_OmpR"/>
    <property type="match status" value="1"/>
</dbReference>
<dbReference type="SMART" id="SM00388">
    <property type="entry name" value="HisKA"/>
    <property type="match status" value="1"/>
</dbReference>
<dbReference type="InterPro" id="IPR001789">
    <property type="entry name" value="Sig_transdc_resp-reg_receiver"/>
</dbReference>
<dbReference type="CDD" id="cd17569">
    <property type="entry name" value="REC_HupR-like"/>
    <property type="match status" value="1"/>
</dbReference>
<evidence type="ECO:0000256" key="6">
    <source>
        <dbReference type="ARBA" id="ARBA00022777"/>
    </source>
</evidence>
<feature type="modified residue" description="4-aspartylphosphate" evidence="9">
    <location>
        <position position="59"/>
    </location>
</feature>
<dbReference type="Pfam" id="PF00072">
    <property type="entry name" value="Response_reg"/>
    <property type="match status" value="3"/>
</dbReference>
<dbReference type="InterPro" id="IPR011006">
    <property type="entry name" value="CheY-like_superfamily"/>
</dbReference>
<evidence type="ECO:0000313" key="16">
    <source>
        <dbReference type="Proteomes" id="UP001333818"/>
    </source>
</evidence>
<feature type="domain" description="PAC" evidence="14">
    <location>
        <begin position="220"/>
        <end position="272"/>
    </location>
</feature>
<dbReference type="PROSITE" id="PS50109">
    <property type="entry name" value="HIS_KIN"/>
    <property type="match status" value="1"/>
</dbReference>
<feature type="domain" description="Response regulatory" evidence="12">
    <location>
        <begin position="847"/>
        <end position="968"/>
    </location>
</feature>
<dbReference type="InterPro" id="IPR036890">
    <property type="entry name" value="HATPase_C_sf"/>
</dbReference>
<dbReference type="Gene3D" id="3.40.50.2300">
    <property type="match status" value="3"/>
</dbReference>
<evidence type="ECO:0000256" key="10">
    <source>
        <dbReference type="SAM" id="Coils"/>
    </source>
</evidence>
<dbReference type="AlphaFoldDB" id="A0AAW9PUJ0"/>
<evidence type="ECO:0000313" key="15">
    <source>
        <dbReference type="EMBL" id="MEE3719049.1"/>
    </source>
</evidence>
<dbReference type="InterPro" id="IPR035965">
    <property type="entry name" value="PAS-like_dom_sf"/>
</dbReference>
<dbReference type="InterPro" id="IPR003594">
    <property type="entry name" value="HATPase_dom"/>
</dbReference>
<dbReference type="EC" id="2.7.13.3" evidence="3"/>
<comment type="catalytic activity">
    <reaction evidence="1">
        <text>ATP + protein L-histidine = ADP + protein N-phospho-L-histidine.</text>
        <dbReference type="EC" id="2.7.13.3"/>
    </reaction>
</comment>
<dbReference type="Gene3D" id="1.10.287.130">
    <property type="match status" value="1"/>
</dbReference>
<keyword evidence="6" id="KW-0418">Kinase</keyword>
<evidence type="ECO:0000256" key="8">
    <source>
        <dbReference type="ARBA" id="ARBA00074306"/>
    </source>
</evidence>
<evidence type="ECO:0000256" key="2">
    <source>
        <dbReference type="ARBA" id="ARBA00006402"/>
    </source>
</evidence>
<dbReference type="SUPFAM" id="SSF47384">
    <property type="entry name" value="Homodimeric domain of signal transducing histidine kinase"/>
    <property type="match status" value="1"/>
</dbReference>
<keyword evidence="7" id="KW-0902">Two-component regulatory system</keyword>
<dbReference type="Gene3D" id="3.30.450.40">
    <property type="match status" value="1"/>
</dbReference>
<reference evidence="15" key="1">
    <citation type="submission" date="2024-01" db="EMBL/GenBank/DDBJ databases">
        <title>Bank of Algae and Cyanobacteria of the Azores (BACA) strain genomes.</title>
        <authorList>
            <person name="Luz R."/>
            <person name="Cordeiro R."/>
            <person name="Fonseca A."/>
            <person name="Goncalves V."/>
        </authorList>
    </citation>
    <scope>NUCLEOTIDE SEQUENCE</scope>
    <source>
        <strain evidence="15">BACA0141</strain>
    </source>
</reference>
<accession>A0AAW9PUJ0</accession>
<dbReference type="InterPro" id="IPR001610">
    <property type="entry name" value="PAC"/>
</dbReference>
<feature type="domain" description="Response regulatory" evidence="12">
    <location>
        <begin position="10"/>
        <end position="125"/>
    </location>
</feature>
<dbReference type="SMART" id="SM00086">
    <property type="entry name" value="PAC"/>
    <property type="match status" value="1"/>
</dbReference>
<dbReference type="InterPro" id="IPR003661">
    <property type="entry name" value="HisK_dim/P_dom"/>
</dbReference>
<organism evidence="15 16">
    <name type="scientific">Tumidithrix elongata BACA0141</name>
    <dbReference type="NCBI Taxonomy" id="2716417"/>
    <lineage>
        <taxon>Bacteria</taxon>
        <taxon>Bacillati</taxon>
        <taxon>Cyanobacteriota</taxon>
        <taxon>Cyanophyceae</taxon>
        <taxon>Pseudanabaenales</taxon>
        <taxon>Pseudanabaenaceae</taxon>
        <taxon>Tumidithrix</taxon>
        <taxon>Tumidithrix elongata</taxon>
    </lineage>
</organism>
<dbReference type="NCBIfam" id="TIGR00229">
    <property type="entry name" value="sensory_box"/>
    <property type="match status" value="1"/>
</dbReference>
<dbReference type="Pfam" id="PF02518">
    <property type="entry name" value="HATPase_c"/>
    <property type="match status" value="1"/>
</dbReference>
<dbReference type="PANTHER" id="PTHR43047">
    <property type="entry name" value="TWO-COMPONENT HISTIDINE PROTEIN KINASE"/>
    <property type="match status" value="1"/>
</dbReference>
<evidence type="ECO:0000256" key="9">
    <source>
        <dbReference type="PROSITE-ProRule" id="PRU00169"/>
    </source>
</evidence>
<dbReference type="InterPro" id="IPR000700">
    <property type="entry name" value="PAS-assoc_C"/>
</dbReference>
<evidence type="ECO:0000259" key="14">
    <source>
        <dbReference type="PROSITE" id="PS50113"/>
    </source>
</evidence>
<keyword evidence="16" id="KW-1185">Reference proteome</keyword>
<dbReference type="InterPro" id="IPR036097">
    <property type="entry name" value="HisK_dim/P_sf"/>
</dbReference>
<keyword evidence="5" id="KW-0808">Transferase</keyword>
<dbReference type="SUPFAM" id="SSF55785">
    <property type="entry name" value="PYP-like sensor domain (PAS domain)"/>
    <property type="match status" value="1"/>
</dbReference>
<gene>
    <name evidence="15" type="ORF">V2H45_20090</name>
</gene>
<evidence type="ECO:0000256" key="3">
    <source>
        <dbReference type="ARBA" id="ARBA00012438"/>
    </source>
</evidence>
<dbReference type="FunFam" id="3.30.565.10:FF:000010">
    <property type="entry name" value="Sensor histidine kinase RcsC"/>
    <property type="match status" value="1"/>
</dbReference>
<feature type="domain" description="Histidine kinase" evidence="11">
    <location>
        <begin position="467"/>
        <end position="689"/>
    </location>
</feature>
<dbReference type="SMART" id="SM00091">
    <property type="entry name" value="PAS"/>
    <property type="match status" value="1"/>
</dbReference>
<dbReference type="PROSITE" id="PS50112">
    <property type="entry name" value="PAS"/>
    <property type="match status" value="1"/>
</dbReference>
<comment type="similarity">
    <text evidence="2">In the N-terminal section; belongs to the phytochrome family.</text>
</comment>
<dbReference type="CDD" id="cd00130">
    <property type="entry name" value="PAS"/>
    <property type="match status" value="1"/>
</dbReference>
<evidence type="ECO:0000256" key="4">
    <source>
        <dbReference type="ARBA" id="ARBA00022553"/>
    </source>
</evidence>
<feature type="coiled-coil region" evidence="10">
    <location>
        <begin position="433"/>
        <end position="460"/>
    </location>
</feature>
<keyword evidence="4 9" id="KW-0597">Phosphoprotein</keyword>
<dbReference type="InterPro" id="IPR004358">
    <property type="entry name" value="Sig_transdc_His_kin-like_C"/>
</dbReference>
<evidence type="ECO:0000256" key="1">
    <source>
        <dbReference type="ARBA" id="ARBA00000085"/>
    </source>
</evidence>
<dbReference type="PRINTS" id="PR00344">
    <property type="entry name" value="BCTRLSENSOR"/>
</dbReference>
<name>A0AAW9PUJ0_9CYAN</name>
<evidence type="ECO:0000259" key="11">
    <source>
        <dbReference type="PROSITE" id="PS50109"/>
    </source>
</evidence>